<dbReference type="EC" id="3.4.14.5" evidence="3"/>
<dbReference type="Pfam" id="PF00930">
    <property type="entry name" value="DPPIV_N"/>
    <property type="match status" value="1"/>
</dbReference>
<organism evidence="3 4">
    <name type="scientific">Bifidobacterium magnum</name>
    <dbReference type="NCBI Taxonomy" id="1692"/>
    <lineage>
        <taxon>Bacteria</taxon>
        <taxon>Bacillati</taxon>
        <taxon>Actinomycetota</taxon>
        <taxon>Actinomycetes</taxon>
        <taxon>Bifidobacteriales</taxon>
        <taxon>Bifidobacteriaceae</taxon>
        <taxon>Bifidobacterium</taxon>
    </lineage>
</organism>
<dbReference type="Gene3D" id="3.40.50.1820">
    <property type="entry name" value="alpha/beta hydrolase"/>
    <property type="match status" value="1"/>
</dbReference>
<reference evidence="3 4" key="1">
    <citation type="submission" date="2014-03" db="EMBL/GenBank/DDBJ databases">
        <title>Genomics of Bifidobacteria.</title>
        <authorList>
            <person name="Ventura M."/>
            <person name="Milani C."/>
            <person name="Lugli G.A."/>
        </authorList>
    </citation>
    <scope>NUCLEOTIDE SEQUENCE [LARGE SCALE GENOMIC DNA]</scope>
    <source>
        <strain evidence="3 4">LMG 11591</strain>
    </source>
</reference>
<name>A0A087BAN3_9BIFI</name>
<dbReference type="InterPro" id="IPR029058">
    <property type="entry name" value="AB_hydrolase_fold"/>
</dbReference>
<dbReference type="InterPro" id="IPR050278">
    <property type="entry name" value="Serine_Prot_S9B/DPPIV"/>
</dbReference>
<dbReference type="GO" id="GO:0008239">
    <property type="term" value="F:dipeptidyl-peptidase activity"/>
    <property type="evidence" value="ECO:0007669"/>
    <property type="project" value="UniProtKB-EC"/>
</dbReference>
<dbReference type="GO" id="GO:0008236">
    <property type="term" value="F:serine-type peptidase activity"/>
    <property type="evidence" value="ECO:0007669"/>
    <property type="project" value="InterPro"/>
</dbReference>
<dbReference type="SUPFAM" id="SSF82171">
    <property type="entry name" value="DPP6 N-terminal domain-like"/>
    <property type="match status" value="1"/>
</dbReference>
<dbReference type="Pfam" id="PF00326">
    <property type="entry name" value="Peptidase_S9"/>
    <property type="match status" value="1"/>
</dbReference>
<dbReference type="PANTHER" id="PTHR11731">
    <property type="entry name" value="PROTEASE FAMILY S9B,C DIPEPTIDYL-PEPTIDASE IV-RELATED"/>
    <property type="match status" value="1"/>
</dbReference>
<proteinExistence type="predicted"/>
<dbReference type="PANTHER" id="PTHR11731:SF193">
    <property type="entry name" value="DIPEPTIDYL PEPTIDASE 9"/>
    <property type="match status" value="1"/>
</dbReference>
<dbReference type="Proteomes" id="UP000029052">
    <property type="component" value="Unassembled WGS sequence"/>
</dbReference>
<dbReference type="EMBL" id="JGZB01000004">
    <property type="protein sequence ID" value="KFI68083.1"/>
    <property type="molecule type" value="Genomic_DNA"/>
</dbReference>
<dbReference type="SUPFAM" id="SSF53474">
    <property type="entry name" value="alpha/beta-Hydrolases"/>
    <property type="match status" value="1"/>
</dbReference>
<protein>
    <submittedName>
        <fullName evidence="3">Xaa-Pro dipeptidyl-peptidase</fullName>
        <ecNumber evidence="3">3.4.14.5</ecNumber>
    </submittedName>
</protein>
<evidence type="ECO:0000313" key="4">
    <source>
        <dbReference type="Proteomes" id="UP000029052"/>
    </source>
</evidence>
<keyword evidence="3" id="KW-0378">Hydrolase</keyword>
<dbReference type="InterPro" id="IPR001375">
    <property type="entry name" value="Peptidase_S9_cat"/>
</dbReference>
<dbReference type="GO" id="GO:0006508">
    <property type="term" value="P:proteolysis"/>
    <property type="evidence" value="ECO:0007669"/>
    <property type="project" value="InterPro"/>
</dbReference>
<feature type="domain" description="Dipeptidylpeptidase IV N-terminal" evidence="2">
    <location>
        <begin position="155"/>
        <end position="335"/>
    </location>
</feature>
<keyword evidence="4" id="KW-1185">Reference proteome</keyword>
<comment type="caution">
    <text evidence="3">The sequence shown here is derived from an EMBL/GenBank/DDBJ whole genome shotgun (WGS) entry which is preliminary data.</text>
</comment>
<evidence type="ECO:0000259" key="1">
    <source>
        <dbReference type="Pfam" id="PF00326"/>
    </source>
</evidence>
<dbReference type="AlphaFoldDB" id="A0A087BAN3"/>
<accession>A0A087BAN3</accession>
<dbReference type="STRING" id="1692.BMAGN_0031"/>
<sequence>MNDSVLIRDSIANYAAHKANTVRFTCGSPKAMRVFADGSRMLFLRSSGDQDTVASLWMATIDRYGDNKPAETLVADPRTLIDGNEEVPPEERARRERAREAGTGIVDYSADVEGRVVAFTVNGALFVTEVDVAGGPSQTRRIVPNFIHAEDEQFASPVLNPRMSADGTRVAYSTGSALVVVNLNDNSAAAVMTVPAERRDVVKVGLAEFAAGEEMDRYEGFWWGPDSRTLLVEEFDSTEEPLWYISDPVHPDRNAMPHRYPRALTHNAIVSLTAVRLEEDGPQREALAPVEWDREAFEYLAVVRWEFGHLPVIQVQNRAQTDDRILEIVMPDAKQWDKHEDHKPLHTRELDRHHNDQWLDLVQGTPCYAGKWIVCAENDMLNDTNRLTINGIAFTPAGWQVRKVLDANEHNVLCVVQRTPELAPDVPQEWESTKQYHDARSYDVVTIDYDGNITPVTTEPGVWTAARAGDGIVVSGRTMSTPRTVTEFSCAGQSLLVRNLAAEPGFTPNVRFTTLGEDHMFAAIITPMAPEGGEINENDAPKKLPVIMQPYGGPGFQRVTMSVNEYWDAQWWAEQGYMVVICDGHGTTGRGPKWDRAIWHTMKQVTLDDQVHAVQALNGAIDELNAAKEADEAVLPQADTDHVGIMGWSYGGFLSALAVLDAPDTFAAACAGAPPTDWTLYDTHYTERYLGLEERTYEDNSIIKDAPRLSRPLMLIHGFADDNVTIAHSLRLSEALLAAGKEHTFLPLNGITHMTNDPVVAHNLLLLQLDFLDKALKH</sequence>
<dbReference type="eggNOG" id="COG1506">
    <property type="taxonomic scope" value="Bacteria"/>
</dbReference>
<evidence type="ECO:0000259" key="2">
    <source>
        <dbReference type="Pfam" id="PF00930"/>
    </source>
</evidence>
<dbReference type="RefSeq" id="WP_026502113.1">
    <property type="nucleotide sequence ID" value="NZ_JGZB01000004.1"/>
</dbReference>
<gene>
    <name evidence="3" type="ORF">BMAGN_0031</name>
</gene>
<evidence type="ECO:0000313" key="3">
    <source>
        <dbReference type="EMBL" id="KFI68083.1"/>
    </source>
</evidence>
<dbReference type="Gene3D" id="2.140.10.30">
    <property type="entry name" value="Dipeptidylpeptidase IV, N-terminal domain"/>
    <property type="match status" value="1"/>
</dbReference>
<dbReference type="InterPro" id="IPR002469">
    <property type="entry name" value="Peptidase_S9B_N"/>
</dbReference>
<feature type="domain" description="Peptidase S9 prolyl oligopeptidase catalytic" evidence="1">
    <location>
        <begin position="567"/>
        <end position="777"/>
    </location>
</feature>